<name>A0A2X2WDF1_CLOCO</name>
<dbReference type="Pfam" id="PF04347">
    <property type="entry name" value="FliO"/>
    <property type="match status" value="1"/>
</dbReference>
<sequence length="120" mass="13825">MAVLGFDLQYIYSILKILIFLPVILCLIYVFAKYGGNSLQKIQKGRYMSILDRLPLSKDNALLIVKIGEKLYLISSSQGKVEVIEELNSEEAEKIQKSREIKEYASIKEFYSKLINKKED</sequence>
<keyword evidence="4 5" id="KW-0472">Membrane</keyword>
<dbReference type="RefSeq" id="WP_111921699.1">
    <property type="nucleotide sequence ID" value="NZ_UAWC01000025.1"/>
</dbReference>
<evidence type="ECO:0000313" key="6">
    <source>
        <dbReference type="EMBL" id="SQB35683.1"/>
    </source>
</evidence>
<comment type="subcellular location">
    <subcellularLocation>
        <location evidence="5">Cell membrane</location>
    </subcellularLocation>
    <subcellularLocation>
        <location evidence="5">Bacterial flagellum basal body</location>
    </subcellularLocation>
</comment>
<keyword evidence="3 5" id="KW-1133">Transmembrane helix</keyword>
<gene>
    <name evidence="6" type="ORF">NCTC13028_02082</name>
</gene>
<evidence type="ECO:0000256" key="1">
    <source>
        <dbReference type="ARBA" id="ARBA00022475"/>
    </source>
</evidence>
<accession>A0A2X2WDF1</accession>
<keyword evidence="5" id="KW-0975">Bacterial flagellum</keyword>
<reference evidence="6 7" key="1">
    <citation type="submission" date="2018-06" db="EMBL/GenBank/DDBJ databases">
        <authorList>
            <consortium name="Pathogen Informatics"/>
            <person name="Doyle S."/>
        </authorList>
    </citation>
    <scope>NUCLEOTIDE SEQUENCE [LARGE SCALE GENOMIC DNA]</scope>
    <source>
        <strain evidence="6 7">NCTC13028</strain>
    </source>
</reference>
<dbReference type="GO" id="GO:0005886">
    <property type="term" value="C:plasma membrane"/>
    <property type="evidence" value="ECO:0007669"/>
    <property type="project" value="UniProtKB-SubCell"/>
</dbReference>
<keyword evidence="6" id="KW-0966">Cell projection</keyword>
<dbReference type="NCBIfam" id="TIGR03500">
    <property type="entry name" value="FliO_TIGR"/>
    <property type="match status" value="1"/>
</dbReference>
<dbReference type="GO" id="GO:0009425">
    <property type="term" value="C:bacterial-type flagellum basal body"/>
    <property type="evidence" value="ECO:0007669"/>
    <property type="project" value="UniProtKB-SubCell"/>
</dbReference>
<evidence type="ECO:0000256" key="3">
    <source>
        <dbReference type="ARBA" id="ARBA00022989"/>
    </source>
</evidence>
<evidence type="ECO:0000256" key="4">
    <source>
        <dbReference type="ARBA" id="ARBA00023136"/>
    </source>
</evidence>
<comment type="similarity">
    <text evidence="5">Belongs to the FliO/MopB family.</text>
</comment>
<dbReference type="GO" id="GO:0044781">
    <property type="term" value="P:bacterial-type flagellum organization"/>
    <property type="evidence" value="ECO:0007669"/>
    <property type="project" value="UniProtKB-UniRule"/>
</dbReference>
<keyword evidence="2 5" id="KW-0812">Transmembrane</keyword>
<feature type="transmembrane region" description="Helical" evidence="5">
    <location>
        <begin position="12"/>
        <end position="32"/>
    </location>
</feature>
<protein>
    <recommendedName>
        <fullName evidence="5">Flagellar protein</fullName>
    </recommendedName>
</protein>
<dbReference type="InterPro" id="IPR022781">
    <property type="entry name" value="Flagellar_biosynth_FliO"/>
</dbReference>
<evidence type="ECO:0000256" key="2">
    <source>
        <dbReference type="ARBA" id="ARBA00022692"/>
    </source>
</evidence>
<dbReference type="Proteomes" id="UP000250223">
    <property type="component" value="Unassembled WGS sequence"/>
</dbReference>
<dbReference type="EMBL" id="UAWC01000025">
    <property type="protein sequence ID" value="SQB35683.1"/>
    <property type="molecule type" value="Genomic_DNA"/>
</dbReference>
<keyword evidence="6" id="KW-0282">Flagellum</keyword>
<evidence type="ECO:0000313" key="7">
    <source>
        <dbReference type="Proteomes" id="UP000250223"/>
    </source>
</evidence>
<keyword evidence="6" id="KW-0969">Cilium</keyword>
<keyword evidence="1 5" id="KW-1003">Cell membrane</keyword>
<evidence type="ECO:0000256" key="5">
    <source>
        <dbReference type="RuleBase" id="RU362064"/>
    </source>
</evidence>
<organism evidence="6 7">
    <name type="scientific">Clostridium cochlearium</name>
    <dbReference type="NCBI Taxonomy" id="1494"/>
    <lineage>
        <taxon>Bacteria</taxon>
        <taxon>Bacillati</taxon>
        <taxon>Bacillota</taxon>
        <taxon>Clostridia</taxon>
        <taxon>Eubacteriales</taxon>
        <taxon>Clostridiaceae</taxon>
        <taxon>Clostridium</taxon>
    </lineage>
</organism>
<proteinExistence type="inferred from homology"/>
<dbReference type="AlphaFoldDB" id="A0A2X2WDF1"/>